<dbReference type="InterPro" id="IPR058329">
    <property type="entry name" value="Arp1_N"/>
</dbReference>
<keyword evidence="4" id="KW-1185">Reference proteome</keyword>
<dbReference type="PANTHER" id="PTHR46310">
    <property type="entry name" value="AMIDASE 1"/>
    <property type="match status" value="1"/>
</dbReference>
<dbReference type="InterPro" id="IPR036928">
    <property type="entry name" value="AS_sf"/>
</dbReference>
<dbReference type="Pfam" id="PF01425">
    <property type="entry name" value="Amidase"/>
    <property type="match status" value="1"/>
</dbReference>
<evidence type="ECO:0000259" key="1">
    <source>
        <dbReference type="Pfam" id="PF01425"/>
    </source>
</evidence>
<dbReference type="Pfam" id="PF26053">
    <property type="entry name" value="DUF8016"/>
    <property type="match status" value="1"/>
</dbReference>
<evidence type="ECO:0000259" key="2">
    <source>
        <dbReference type="Pfam" id="PF26053"/>
    </source>
</evidence>
<accession>A0AAE0HJR8</accession>
<evidence type="ECO:0000313" key="4">
    <source>
        <dbReference type="Proteomes" id="UP001278766"/>
    </source>
</evidence>
<dbReference type="PANTHER" id="PTHR46310:SF7">
    <property type="entry name" value="AMIDASE 1"/>
    <property type="match status" value="1"/>
</dbReference>
<comment type="caution">
    <text evidence="3">The sequence shown here is derived from an EMBL/GenBank/DDBJ whole genome shotgun (WGS) entry which is preliminary data.</text>
</comment>
<feature type="domain" description="Amidase" evidence="1">
    <location>
        <begin position="172"/>
        <end position="370"/>
    </location>
</feature>
<dbReference type="SUPFAM" id="SSF75304">
    <property type="entry name" value="Amidase signature (AS) enzymes"/>
    <property type="match status" value="1"/>
</dbReference>
<gene>
    <name evidence="3" type="ORF">B0H64DRAFT_357952</name>
</gene>
<dbReference type="AlphaFoldDB" id="A0AAE0HJR8"/>
<reference evidence="3" key="1">
    <citation type="journal article" date="2023" name="Mol. Phylogenet. Evol.">
        <title>Genome-scale phylogeny and comparative genomics of the fungal order Sordariales.</title>
        <authorList>
            <person name="Hensen N."/>
            <person name="Bonometti L."/>
            <person name="Westerberg I."/>
            <person name="Brannstrom I.O."/>
            <person name="Guillou S."/>
            <person name="Cros-Aarteil S."/>
            <person name="Calhoun S."/>
            <person name="Haridas S."/>
            <person name="Kuo A."/>
            <person name="Mondo S."/>
            <person name="Pangilinan J."/>
            <person name="Riley R."/>
            <person name="LaButti K."/>
            <person name="Andreopoulos B."/>
            <person name="Lipzen A."/>
            <person name="Chen C."/>
            <person name="Yan M."/>
            <person name="Daum C."/>
            <person name="Ng V."/>
            <person name="Clum A."/>
            <person name="Steindorff A."/>
            <person name="Ohm R.A."/>
            <person name="Martin F."/>
            <person name="Silar P."/>
            <person name="Natvig D.O."/>
            <person name="Lalanne C."/>
            <person name="Gautier V."/>
            <person name="Ament-Velasquez S.L."/>
            <person name="Kruys A."/>
            <person name="Hutchinson M.I."/>
            <person name="Powell A.J."/>
            <person name="Barry K."/>
            <person name="Miller A.N."/>
            <person name="Grigoriev I.V."/>
            <person name="Debuchy R."/>
            <person name="Gladieux P."/>
            <person name="Hiltunen Thoren M."/>
            <person name="Johannesson H."/>
        </authorList>
    </citation>
    <scope>NUCLEOTIDE SEQUENCE</scope>
    <source>
        <strain evidence="3">CBS 168.71</strain>
    </source>
</reference>
<dbReference type="EMBL" id="JAUEPN010000003">
    <property type="protein sequence ID" value="KAK3297832.1"/>
    <property type="molecule type" value="Genomic_DNA"/>
</dbReference>
<dbReference type="Gene3D" id="3.90.1300.10">
    <property type="entry name" value="Amidase signature (AS) domain"/>
    <property type="match status" value="1"/>
</dbReference>
<name>A0AAE0HJR8_9PEZI</name>
<evidence type="ECO:0000313" key="3">
    <source>
        <dbReference type="EMBL" id="KAK3297832.1"/>
    </source>
</evidence>
<protein>
    <submittedName>
        <fullName evidence="3">Glutamyl-tRNA amidotransferase subunit A</fullName>
    </submittedName>
</protein>
<dbReference type="GeneID" id="87838579"/>
<feature type="domain" description="Scytalone dehydratase-like protein Arp1 N-terminal" evidence="2">
    <location>
        <begin position="38"/>
        <end position="137"/>
    </location>
</feature>
<sequence>MVGPLISTVVRLGNVAYYMHSTPLVGLGPIGAGQIAEPCTVVTVGNSIPTSDDVRDTLHGFDLVDDVWSKDFLTSLVVRTTLPELNSSWTGELKHVLSRIAHVQNIHVVQLDSSSSQVPQGPYFLQNGRLHYAYRLYPDTAGAFVVAAVPADNDSSFRSLDASAYGGQYPSALTVAVPSRLYFTKTDEKPYAGLRLAVKDIIDLKGLKTGASSLAYTALHPPRAASAEAVQRLVDLGFVIVGKVKTTQFADSEWPTSDWVDYHGPFNPRGDGYLTTSGSSAGSAAAVAAYDWLDFSLGTDTLGSIRAPAAAQGIFGMRSSLGAASFSGIIPYSPKFDTIGGFARTAKEFKVLAHALYGSPPSADTTKARPARLLYPTDYWPSEHGPSQQLFEAFIVRLETYLGVKRTEISLEETWRQHRPEGVTQSLSEYFEHVFEWAANPDQWTSLFQDFLPEYEARFGKPPVLNPQIRFKVEYLPTVTAEQQAEAVRRLKVYQDWFYEHVMPPSDNDGKSSTVMVLPWTTGKPDYRDKYRDGPQRFTGTGFFFYNVGPYAEAPELIIPVGTTPYVSKFTGRTERLPTALGLMGAKGSDVALAELVSDLLEEDETLGGLGIAATRQKPLEGDL</sequence>
<dbReference type="InterPro" id="IPR023631">
    <property type="entry name" value="Amidase_dom"/>
</dbReference>
<organism evidence="3 4">
    <name type="scientific">Chaetomium fimeti</name>
    <dbReference type="NCBI Taxonomy" id="1854472"/>
    <lineage>
        <taxon>Eukaryota</taxon>
        <taxon>Fungi</taxon>
        <taxon>Dikarya</taxon>
        <taxon>Ascomycota</taxon>
        <taxon>Pezizomycotina</taxon>
        <taxon>Sordariomycetes</taxon>
        <taxon>Sordariomycetidae</taxon>
        <taxon>Sordariales</taxon>
        <taxon>Chaetomiaceae</taxon>
        <taxon>Chaetomium</taxon>
    </lineage>
</organism>
<proteinExistence type="predicted"/>
<dbReference type="RefSeq" id="XP_062661346.1">
    <property type="nucleotide sequence ID" value="XM_062801631.1"/>
</dbReference>
<dbReference type="Proteomes" id="UP001278766">
    <property type="component" value="Unassembled WGS sequence"/>
</dbReference>
<reference evidence="3" key="2">
    <citation type="submission" date="2023-06" db="EMBL/GenBank/DDBJ databases">
        <authorList>
            <consortium name="Lawrence Berkeley National Laboratory"/>
            <person name="Haridas S."/>
            <person name="Hensen N."/>
            <person name="Bonometti L."/>
            <person name="Westerberg I."/>
            <person name="Brannstrom I.O."/>
            <person name="Guillou S."/>
            <person name="Cros-Aarteil S."/>
            <person name="Calhoun S."/>
            <person name="Kuo A."/>
            <person name="Mondo S."/>
            <person name="Pangilinan J."/>
            <person name="Riley R."/>
            <person name="Labutti K."/>
            <person name="Andreopoulos B."/>
            <person name="Lipzen A."/>
            <person name="Chen C."/>
            <person name="Yanf M."/>
            <person name="Daum C."/>
            <person name="Ng V."/>
            <person name="Clum A."/>
            <person name="Steindorff A."/>
            <person name="Ohm R."/>
            <person name="Martin F."/>
            <person name="Silar P."/>
            <person name="Natvig D."/>
            <person name="Lalanne C."/>
            <person name="Gautier V."/>
            <person name="Ament-Velasquez S.L."/>
            <person name="Kruys A."/>
            <person name="Hutchinson M.I."/>
            <person name="Powell A.J."/>
            <person name="Barry K."/>
            <person name="Miller A.N."/>
            <person name="Grigoriev I.V."/>
            <person name="Debuchy R."/>
            <person name="Gladieux P."/>
            <person name="Thoren M.H."/>
            <person name="Johannesson H."/>
        </authorList>
    </citation>
    <scope>NUCLEOTIDE SEQUENCE</scope>
    <source>
        <strain evidence="3">CBS 168.71</strain>
    </source>
</reference>